<accession>A0AAN8RWU1</accession>
<feature type="chain" id="PRO_5042933193" description="Glycosyl transferase family 25 domain-containing protein" evidence="4">
    <location>
        <begin position="20"/>
        <end position="394"/>
    </location>
</feature>
<keyword evidence="2" id="KW-0328">Glycosyltransferase</keyword>
<dbReference type="InterPro" id="IPR029044">
    <property type="entry name" value="Nucleotide-diphossugar_trans"/>
</dbReference>
<sequence length="394" mass="46128">MFRIFPLIFIVLYQRVIVCDNVNKEPTIFVALFARNKEITLPYFLWLFEKQDYPKDRISLWIKSDHNIDGTVEILETWLSTTEHLYHSVDVSLNREEIGFPNEKGPVHWTNDRFQHMIQLREEALIMARKKWADFILFLDCDAFLTNNQTLKYLVTQNMTVTAPMLKSVGFYSNFWCGMTDKYYYLRTDDYQPILKNERKGCFNVPMIHSAVMINLRKEDSDYLTYNSSNVENYNGPVDDIITFALSANQSGVGLHICNEEQFGYVMLPLESHEPLIFDRVTLTNLKVEMLIDNPPLQVSDIFLPYLPTIKADKMGFDQIYMINLKRRPERRVRMVESFKELGMDVVVFDAVDGRYAVPPPVVPHFFLFCLVEMIKRLLEKAGTLMIGKVLQVY</sequence>
<organism evidence="6 7">
    <name type="scientific">Polyplax serrata</name>
    <name type="common">Common mouse louse</name>
    <dbReference type="NCBI Taxonomy" id="468196"/>
    <lineage>
        <taxon>Eukaryota</taxon>
        <taxon>Metazoa</taxon>
        <taxon>Ecdysozoa</taxon>
        <taxon>Arthropoda</taxon>
        <taxon>Hexapoda</taxon>
        <taxon>Insecta</taxon>
        <taxon>Pterygota</taxon>
        <taxon>Neoptera</taxon>
        <taxon>Paraneoptera</taxon>
        <taxon>Psocodea</taxon>
        <taxon>Troctomorpha</taxon>
        <taxon>Phthiraptera</taxon>
        <taxon>Anoplura</taxon>
        <taxon>Polyplacidae</taxon>
        <taxon>Polyplax</taxon>
    </lineage>
</organism>
<dbReference type="AlphaFoldDB" id="A0AAN8RWU1"/>
<name>A0AAN8RWU1_POLSC</name>
<feature type="domain" description="Glycosyl transferase family 25" evidence="5">
    <location>
        <begin position="318"/>
        <end position="354"/>
    </location>
</feature>
<keyword evidence="3" id="KW-0808">Transferase</keyword>
<dbReference type="PANTHER" id="PTHR10730:SF53">
    <property type="entry name" value="GLYCOSYLTRANSFERASE 25 FAMILY MEMBER"/>
    <property type="match status" value="1"/>
</dbReference>
<dbReference type="EMBL" id="JAWJWE010000036">
    <property type="protein sequence ID" value="KAK6629333.1"/>
    <property type="molecule type" value="Genomic_DNA"/>
</dbReference>
<dbReference type="Gene3D" id="3.90.550.10">
    <property type="entry name" value="Spore Coat Polysaccharide Biosynthesis Protein SpsA, Chain A"/>
    <property type="match status" value="1"/>
</dbReference>
<evidence type="ECO:0000256" key="1">
    <source>
        <dbReference type="ARBA" id="ARBA00006721"/>
    </source>
</evidence>
<comment type="caution">
    <text evidence="6">The sequence shown here is derived from an EMBL/GenBank/DDBJ whole genome shotgun (WGS) entry which is preliminary data.</text>
</comment>
<dbReference type="GO" id="GO:0050211">
    <property type="term" value="F:procollagen galactosyltransferase activity"/>
    <property type="evidence" value="ECO:0007669"/>
    <property type="project" value="TreeGrafter"/>
</dbReference>
<keyword evidence="4" id="KW-0732">Signal</keyword>
<dbReference type="SUPFAM" id="SSF53448">
    <property type="entry name" value="Nucleotide-diphospho-sugar transferases"/>
    <property type="match status" value="1"/>
</dbReference>
<gene>
    <name evidence="6" type="ORF">RUM43_003150</name>
</gene>
<dbReference type="Pfam" id="PF01755">
    <property type="entry name" value="Glyco_transf_25"/>
    <property type="match status" value="1"/>
</dbReference>
<comment type="similarity">
    <text evidence="1">Belongs to the glycosyltransferase 25 family.</text>
</comment>
<dbReference type="PANTHER" id="PTHR10730">
    <property type="entry name" value="PROCOLLAGEN-LYSINE,2-OXOGLUTARATE 5-DIOXYGENASE/GLYCOSYLTRANSFERASE 25 FAMILY MEMBER"/>
    <property type="match status" value="1"/>
</dbReference>
<evidence type="ECO:0000256" key="4">
    <source>
        <dbReference type="SAM" id="SignalP"/>
    </source>
</evidence>
<protein>
    <recommendedName>
        <fullName evidence="5">Glycosyl transferase family 25 domain-containing protein</fullName>
    </recommendedName>
</protein>
<evidence type="ECO:0000313" key="7">
    <source>
        <dbReference type="Proteomes" id="UP001372834"/>
    </source>
</evidence>
<evidence type="ECO:0000256" key="3">
    <source>
        <dbReference type="ARBA" id="ARBA00022679"/>
    </source>
</evidence>
<proteinExistence type="inferred from homology"/>
<feature type="signal peptide" evidence="4">
    <location>
        <begin position="1"/>
        <end position="19"/>
    </location>
</feature>
<evidence type="ECO:0000313" key="6">
    <source>
        <dbReference type="EMBL" id="KAK6629333.1"/>
    </source>
</evidence>
<evidence type="ECO:0000259" key="5">
    <source>
        <dbReference type="Pfam" id="PF01755"/>
    </source>
</evidence>
<dbReference type="Proteomes" id="UP001372834">
    <property type="component" value="Unassembled WGS sequence"/>
</dbReference>
<reference evidence="6 7" key="1">
    <citation type="submission" date="2023-10" db="EMBL/GenBank/DDBJ databases">
        <title>Genomes of two closely related lineages of the louse Polyplax serrata with different host specificities.</title>
        <authorList>
            <person name="Martinu J."/>
            <person name="Tarabai H."/>
            <person name="Stefka J."/>
            <person name="Hypsa V."/>
        </authorList>
    </citation>
    <scope>NUCLEOTIDE SEQUENCE [LARGE SCALE GENOMIC DNA]</scope>
    <source>
        <strain evidence="6">HR10_N</strain>
    </source>
</reference>
<dbReference type="InterPro" id="IPR002654">
    <property type="entry name" value="Glyco_trans_25"/>
</dbReference>
<dbReference type="InterPro" id="IPR050757">
    <property type="entry name" value="Collagen_mod_GT25"/>
</dbReference>
<evidence type="ECO:0000256" key="2">
    <source>
        <dbReference type="ARBA" id="ARBA00022676"/>
    </source>
</evidence>